<dbReference type="EMBL" id="FOBH01000011">
    <property type="protein sequence ID" value="SEL45063.1"/>
    <property type="molecule type" value="Genomic_DNA"/>
</dbReference>
<dbReference type="AlphaFoldDB" id="A0A1H7QAS0"/>
<dbReference type="RefSeq" id="WP_090829238.1">
    <property type="nucleotide sequence ID" value="NZ_FOBH01000011.1"/>
</dbReference>
<dbReference type="PANTHER" id="PTHR46230">
    <property type="match status" value="1"/>
</dbReference>
<dbReference type="OrthoDB" id="5296536at2"/>
<gene>
    <name evidence="2" type="ORF">SAMN05216387_11153</name>
</gene>
<accession>A0A1H7QAS0</accession>
<evidence type="ECO:0000256" key="1">
    <source>
        <dbReference type="RuleBase" id="RU003860"/>
    </source>
</evidence>
<dbReference type="InterPro" id="IPR002634">
    <property type="entry name" value="BolA"/>
</dbReference>
<keyword evidence="3" id="KW-1185">Reference proteome</keyword>
<comment type="similarity">
    <text evidence="1">Belongs to the BolA/IbaG family.</text>
</comment>
<dbReference type="Proteomes" id="UP000198620">
    <property type="component" value="Unassembled WGS sequence"/>
</dbReference>
<proteinExistence type="inferred from homology"/>
<dbReference type="GO" id="GO:0016226">
    <property type="term" value="P:iron-sulfur cluster assembly"/>
    <property type="evidence" value="ECO:0007669"/>
    <property type="project" value="TreeGrafter"/>
</dbReference>
<name>A0A1H7QAS0_9PROT</name>
<dbReference type="Pfam" id="PF01722">
    <property type="entry name" value="BolA"/>
    <property type="match status" value="1"/>
</dbReference>
<dbReference type="PANTHER" id="PTHR46230:SF7">
    <property type="entry name" value="BOLA-LIKE PROTEIN 1"/>
    <property type="match status" value="1"/>
</dbReference>
<sequence>MNSTSTVELITQKLAILEPQQIRIVDESARHAGHAGARTGGGHYLLTIVSPKFAGKSSLARHRLVYDALREMMHKNIHALSLKAYTPEEFDLIPTH</sequence>
<evidence type="ECO:0000313" key="3">
    <source>
        <dbReference type="Proteomes" id="UP000198620"/>
    </source>
</evidence>
<organism evidence="2 3">
    <name type="scientific">Nitrosovibrio tenuis</name>
    <dbReference type="NCBI Taxonomy" id="1233"/>
    <lineage>
        <taxon>Bacteria</taxon>
        <taxon>Pseudomonadati</taxon>
        <taxon>Pseudomonadota</taxon>
        <taxon>Betaproteobacteria</taxon>
        <taxon>Nitrosomonadales</taxon>
        <taxon>Nitrosomonadaceae</taxon>
        <taxon>Nitrosovibrio</taxon>
    </lineage>
</organism>
<reference evidence="2 3" key="1">
    <citation type="submission" date="2016-10" db="EMBL/GenBank/DDBJ databases">
        <authorList>
            <person name="de Groot N.N."/>
        </authorList>
    </citation>
    <scope>NUCLEOTIDE SEQUENCE [LARGE SCALE GENOMIC DNA]</scope>
    <source>
        <strain evidence="2 3">Nv1</strain>
    </source>
</reference>
<dbReference type="InterPro" id="IPR036065">
    <property type="entry name" value="BolA-like_sf"/>
</dbReference>
<protein>
    <submittedName>
        <fullName evidence="2">Transcriptional regulator, BolA protein family</fullName>
    </submittedName>
</protein>
<dbReference type="Gene3D" id="3.30.300.90">
    <property type="entry name" value="BolA-like"/>
    <property type="match status" value="1"/>
</dbReference>
<dbReference type="PIRSF" id="PIRSF003113">
    <property type="entry name" value="BolA"/>
    <property type="match status" value="1"/>
</dbReference>
<dbReference type="STRING" id="1233.SAMN05216387_11153"/>
<dbReference type="SUPFAM" id="SSF82657">
    <property type="entry name" value="BolA-like"/>
    <property type="match status" value="1"/>
</dbReference>
<evidence type="ECO:0000313" key="2">
    <source>
        <dbReference type="EMBL" id="SEL45063.1"/>
    </source>
</evidence>